<dbReference type="InterPro" id="IPR000782">
    <property type="entry name" value="FAS1_domain"/>
</dbReference>
<feature type="domain" description="FAS1" evidence="4">
    <location>
        <begin position="439"/>
        <end position="586"/>
    </location>
</feature>
<keyword evidence="2" id="KW-1133">Transmembrane helix</keyword>
<dbReference type="GO" id="GO:0007155">
    <property type="term" value="P:cell adhesion"/>
    <property type="evidence" value="ECO:0007669"/>
    <property type="project" value="TreeGrafter"/>
</dbReference>
<feature type="signal peptide" evidence="3">
    <location>
        <begin position="1"/>
        <end position="21"/>
    </location>
</feature>
<evidence type="ECO:0000256" key="2">
    <source>
        <dbReference type="SAM" id="Phobius"/>
    </source>
</evidence>
<reference evidence="5" key="2">
    <citation type="journal article" date="2022" name="Microbiol. Resour. Announc.">
        <title>Whole-Genome Sequence of Entomortierella parvispora E1425, a Mucoromycotan Fungus Associated with Burkholderiaceae-Related Endosymbiotic Bacteria.</title>
        <authorList>
            <person name="Herlambang A."/>
            <person name="Guo Y."/>
            <person name="Takashima Y."/>
            <person name="Narisawa K."/>
            <person name="Ohta H."/>
            <person name="Nishizawa T."/>
        </authorList>
    </citation>
    <scope>NUCLEOTIDE SEQUENCE</scope>
    <source>
        <strain evidence="5">E1425</strain>
    </source>
</reference>
<dbReference type="PANTHER" id="PTHR10900:SF77">
    <property type="entry name" value="FI19380P1"/>
    <property type="match status" value="1"/>
</dbReference>
<dbReference type="InterPro" id="IPR050904">
    <property type="entry name" value="Adhesion/Biosynth-related"/>
</dbReference>
<keyword evidence="6" id="KW-1185">Reference proteome</keyword>
<evidence type="ECO:0000256" key="1">
    <source>
        <dbReference type="SAM" id="MobiDB-lite"/>
    </source>
</evidence>
<name>A0A9P3LXS1_9FUNG</name>
<keyword evidence="2" id="KW-0472">Membrane</keyword>
<feature type="domain" description="FAS1" evidence="4">
    <location>
        <begin position="165"/>
        <end position="298"/>
    </location>
</feature>
<dbReference type="OrthoDB" id="14252at2759"/>
<sequence length="869" mass="96203">MLTLVATILVTFSSLAPSVDATKTVIDVVSSDPGFSRLIKELQKHRLIPDLNNREACTFFAPTNDAFLQWDKEHRSVDKDMLLYHILPERMPSDSFKNAMLLETALVKDGYLGDNQEGQRVAVSKPGWIPGRRNKILVGNAELLKVDWAADNGVVHVVSRLMVPPVDLVDTMLAHADLKELYNIIHAAGLDTLLRRHRTFTLFAPSSNALEKLSQVQRQYLSHPQGHDDLRITIQHHIHKGALYQEDVQQGSSSISTLEGQELATSLEDGHWMVDNSEIRQSDVLASNGVIHVVSRPLLPTSLVWTPAKYLIGLNSTQFVERLRQVGLNHYIDDPEASYTIFAPRDSESDLMLEDADADTLLYHIVPGRKQVYNFQDGQLLETELVTEELNGRAQRSKVSIRQDHRSSVVTINGAEIEGAPVQVGRSLIYTVARPLTLPLSLMNALKQQDVLSGFTQALKIAGLSRRISDARSVTVFAPSNAAWQDLGVVNNFLRSDHNGSLKALEAVVRYTIVDAQYDHVLYTADMASGRSVVKTSLGDDIVIDKKGDAIYVKAAQEQAGQVSGQLTGKDLLVESGVVHTVSAVSLPPSLSITLYNVLQGANTTNFLRSIQTSNLGRLLTDWDQDFTIFAPTDQAFEEANLQGSLNDADFMSRLVRLHVVPGKLMELNKDNDEEEPSLLNRDALLSLRRHRIRQTFGVRVKGAAFNKEATIVNHGRAHPAWRDDGEYEDRQAQPVRGQGASWRQAPLAMMVDDNKQFSGVVYVIDRVLLPGDSDPLHNAWFWICLVLLALLGTIGICALTVLSMHALVQELRQIEGYIPVPTTNRELLEEEASVQTPSPETNLNNNTEEAPGAHAPEEGESAQAHTNE</sequence>
<dbReference type="AlphaFoldDB" id="A0A9P3LXS1"/>
<keyword evidence="2" id="KW-0812">Transmembrane</keyword>
<evidence type="ECO:0000313" key="5">
    <source>
        <dbReference type="EMBL" id="GJJ74392.1"/>
    </source>
</evidence>
<dbReference type="SUPFAM" id="SSF82153">
    <property type="entry name" value="FAS1 domain"/>
    <property type="match status" value="5"/>
</dbReference>
<dbReference type="InterPro" id="IPR036378">
    <property type="entry name" value="FAS1_dom_sf"/>
</dbReference>
<feature type="transmembrane region" description="Helical" evidence="2">
    <location>
        <begin position="780"/>
        <end position="803"/>
    </location>
</feature>
<comment type="caution">
    <text evidence="5">The sequence shown here is derived from an EMBL/GenBank/DDBJ whole genome shotgun (WGS) entry which is preliminary data.</text>
</comment>
<feature type="region of interest" description="Disordered" evidence="1">
    <location>
        <begin position="830"/>
        <end position="869"/>
    </location>
</feature>
<reference evidence="5" key="1">
    <citation type="submission" date="2021-11" db="EMBL/GenBank/DDBJ databases">
        <authorList>
            <person name="Herlambang A."/>
            <person name="Guo Y."/>
            <person name="Takashima Y."/>
            <person name="Nishizawa T."/>
        </authorList>
    </citation>
    <scope>NUCLEOTIDE SEQUENCE</scope>
    <source>
        <strain evidence="5">E1425</strain>
    </source>
</reference>
<protein>
    <submittedName>
        <fullName evidence="5">Transforming growth factor-beta-induced protein</fullName>
    </submittedName>
</protein>
<dbReference type="GO" id="GO:0030198">
    <property type="term" value="P:extracellular matrix organization"/>
    <property type="evidence" value="ECO:0007669"/>
    <property type="project" value="TreeGrafter"/>
</dbReference>
<feature type="domain" description="FAS1" evidence="4">
    <location>
        <begin position="307"/>
        <end position="436"/>
    </location>
</feature>
<proteinExistence type="predicted"/>
<feature type="domain" description="FAS1" evidence="4">
    <location>
        <begin position="22"/>
        <end position="162"/>
    </location>
</feature>
<dbReference type="Pfam" id="PF02469">
    <property type="entry name" value="Fasciclin"/>
    <property type="match status" value="5"/>
</dbReference>
<accession>A0A9P3LXS1</accession>
<dbReference type="EMBL" id="BQFW01000009">
    <property type="protein sequence ID" value="GJJ74392.1"/>
    <property type="molecule type" value="Genomic_DNA"/>
</dbReference>
<organism evidence="5 6">
    <name type="scientific">Entomortierella parvispora</name>
    <dbReference type="NCBI Taxonomy" id="205924"/>
    <lineage>
        <taxon>Eukaryota</taxon>
        <taxon>Fungi</taxon>
        <taxon>Fungi incertae sedis</taxon>
        <taxon>Mucoromycota</taxon>
        <taxon>Mortierellomycotina</taxon>
        <taxon>Mortierellomycetes</taxon>
        <taxon>Mortierellales</taxon>
        <taxon>Mortierellaceae</taxon>
        <taxon>Entomortierella</taxon>
    </lineage>
</organism>
<dbReference type="Gene3D" id="2.30.180.10">
    <property type="entry name" value="FAS1 domain"/>
    <property type="match status" value="5"/>
</dbReference>
<dbReference type="GO" id="GO:0050839">
    <property type="term" value="F:cell adhesion molecule binding"/>
    <property type="evidence" value="ECO:0007669"/>
    <property type="project" value="TreeGrafter"/>
</dbReference>
<evidence type="ECO:0000256" key="3">
    <source>
        <dbReference type="SAM" id="SignalP"/>
    </source>
</evidence>
<dbReference type="GO" id="GO:0031012">
    <property type="term" value="C:extracellular matrix"/>
    <property type="evidence" value="ECO:0007669"/>
    <property type="project" value="TreeGrafter"/>
</dbReference>
<evidence type="ECO:0000259" key="4">
    <source>
        <dbReference type="PROSITE" id="PS50213"/>
    </source>
</evidence>
<dbReference type="GO" id="GO:0005615">
    <property type="term" value="C:extracellular space"/>
    <property type="evidence" value="ECO:0007669"/>
    <property type="project" value="TreeGrafter"/>
</dbReference>
<dbReference type="PANTHER" id="PTHR10900">
    <property type="entry name" value="PERIOSTIN-RELATED"/>
    <property type="match status" value="1"/>
</dbReference>
<evidence type="ECO:0000313" key="6">
    <source>
        <dbReference type="Proteomes" id="UP000827284"/>
    </source>
</evidence>
<feature type="domain" description="FAS1" evidence="4">
    <location>
        <begin position="591"/>
        <end position="769"/>
    </location>
</feature>
<keyword evidence="3" id="KW-0732">Signal</keyword>
<feature type="chain" id="PRO_5040413267" evidence="3">
    <location>
        <begin position="22"/>
        <end position="869"/>
    </location>
</feature>
<dbReference type="PROSITE" id="PS50213">
    <property type="entry name" value="FAS1"/>
    <property type="match status" value="5"/>
</dbReference>
<feature type="compositionally biased region" description="Polar residues" evidence="1">
    <location>
        <begin position="834"/>
        <end position="848"/>
    </location>
</feature>
<dbReference type="Proteomes" id="UP000827284">
    <property type="component" value="Unassembled WGS sequence"/>
</dbReference>
<dbReference type="SMART" id="SM00554">
    <property type="entry name" value="FAS1"/>
    <property type="match status" value="5"/>
</dbReference>
<gene>
    <name evidence="5" type="ORF">EMPS_06750</name>
</gene>